<keyword evidence="3" id="KW-1185">Reference proteome</keyword>
<dbReference type="AlphaFoldDB" id="A0A967E8P0"/>
<dbReference type="RefSeq" id="WP_166191954.1">
    <property type="nucleotide sequence ID" value="NZ_JAAOIV010000001.1"/>
</dbReference>
<evidence type="ECO:0000259" key="1">
    <source>
        <dbReference type="Pfam" id="PF13338"/>
    </source>
</evidence>
<dbReference type="Pfam" id="PF13338">
    <property type="entry name" value="AbiEi_4"/>
    <property type="match status" value="1"/>
</dbReference>
<accession>A0A967E8P0</accession>
<feature type="domain" description="AbiEi antitoxin N-terminal" evidence="1">
    <location>
        <begin position="12"/>
        <end position="52"/>
    </location>
</feature>
<gene>
    <name evidence="2" type="ORF">G9U51_01150</name>
</gene>
<proteinExistence type="predicted"/>
<dbReference type="Proteomes" id="UP000744769">
    <property type="component" value="Unassembled WGS sequence"/>
</dbReference>
<sequence length="310" mass="33275">MTVLDSPLHARLFAMGGAVGLADLEAIGVDATQADRWVREGVLRRVRRGAYVHNDAWQAGDRATRRMLEARAVLRGFRGSDLDAGQIARVGSGHTALAVHRLPVLHDDPLVVLARVAAGGAYRHPGVVVERCWGPGSAVQLAGVGVVRPEVAVISHALRSGLEAGVVACDAALHHSLVTTESLMAWIDANARRPGIRSARQMLHLADGLAESPGESLTRLILVGAGFPVRSQVEIGTDAGCFRVDLLVRNVVIEFDGAVKYDGADGRAALVAEKRREDALRRAGYEVVRLVWSDLTDPARVVQLARTRMR</sequence>
<dbReference type="EMBL" id="JAAOIV010000001">
    <property type="protein sequence ID" value="NHN54390.1"/>
    <property type="molecule type" value="Genomic_DNA"/>
</dbReference>
<evidence type="ECO:0000313" key="3">
    <source>
        <dbReference type="Proteomes" id="UP000744769"/>
    </source>
</evidence>
<reference evidence="2" key="1">
    <citation type="submission" date="2020-03" db="EMBL/GenBank/DDBJ databases">
        <title>Draft sequencing of Calidifontibacter sp. DB0510.</title>
        <authorList>
            <person name="Kim D.-U."/>
        </authorList>
    </citation>
    <scope>NUCLEOTIDE SEQUENCE</scope>
    <source>
        <strain evidence="2">DB0510</strain>
    </source>
</reference>
<comment type="caution">
    <text evidence="2">The sequence shown here is derived from an EMBL/GenBank/DDBJ whole genome shotgun (WGS) entry which is preliminary data.</text>
</comment>
<organism evidence="2 3">
    <name type="scientific">Metallococcus carri</name>
    <dbReference type="NCBI Taxonomy" id="1656884"/>
    <lineage>
        <taxon>Bacteria</taxon>
        <taxon>Bacillati</taxon>
        <taxon>Actinomycetota</taxon>
        <taxon>Actinomycetes</taxon>
        <taxon>Micrococcales</taxon>
        <taxon>Dermacoccaceae</taxon>
        <taxon>Metallococcus</taxon>
    </lineage>
</organism>
<name>A0A967E8P0_9MICO</name>
<evidence type="ECO:0000313" key="2">
    <source>
        <dbReference type="EMBL" id="NHN54390.1"/>
    </source>
</evidence>
<dbReference type="InterPro" id="IPR025159">
    <property type="entry name" value="AbiEi_N"/>
</dbReference>
<protein>
    <submittedName>
        <fullName evidence="2">Type IV toxin-antitoxin system AbiEi family antitoxin domain-containing protein</fullName>
    </submittedName>
</protein>